<dbReference type="InterPro" id="IPR052250">
    <property type="entry name" value="PDI_TMX3"/>
</dbReference>
<sequence length="450" mass="51643">MDPLLLILSFGFLVGVCPSRILELSDNFSDIRKDGGYWLIKFYAPWCGHCKKLEPLWGSIAQALSKTNIRVGRIDCHRFPSAASEFGIGGYPTIKFITADTEHMYNGDRDKENIIKFAVRMAGPPVQLISQSKNLDSIKSMNNLFFVYVGEHEGLLWNIYHDMAVKLQPHVYFYSTNSIQTGDIPQVPSIFVHKDDKMYFYTAEVTNENLNVSVSKWINEERFETFPKVSRGNINELIQTNKCLVLVIVEENKLEQIPVEMLEFRSMVENLVKTNRSKYHKYFQFGWVGSPELANSIAMQVLPLPHLLVLNSTNHHHYLPENDCTQMTAAMIDSFLERIVNQSVPAYGGDGFWIRIYRMYFDTTTSLAEMWVGNPILTTVLFGLPIGFLSFIMYSICCADILENDEDDEEKEEEPGKWILRANTYFTSVPNLCMVGLKFVYFADSHEKED</sequence>
<reference evidence="8" key="2">
    <citation type="submission" date="2022-10" db="EMBL/GenBank/DDBJ databases">
        <authorList>
            <consortium name="ENA_rothamsted_submissions"/>
            <consortium name="culmorum"/>
            <person name="King R."/>
        </authorList>
    </citation>
    <scope>NUCLEOTIDE SEQUENCE</scope>
</reference>
<protein>
    <recommendedName>
        <fullName evidence="7">Thioredoxin domain-containing protein</fullName>
    </recommendedName>
</protein>
<dbReference type="SUPFAM" id="SSF52833">
    <property type="entry name" value="Thioredoxin-like"/>
    <property type="match status" value="1"/>
</dbReference>
<dbReference type="PANTHER" id="PTHR46426:SF1">
    <property type="entry name" value="PROTEIN DISULFIDE-ISOMERASE TMX3"/>
    <property type="match status" value="1"/>
</dbReference>
<evidence type="ECO:0000256" key="3">
    <source>
        <dbReference type="ARBA" id="ARBA00022989"/>
    </source>
</evidence>
<evidence type="ECO:0000259" key="7">
    <source>
        <dbReference type="Pfam" id="PF00085"/>
    </source>
</evidence>
<dbReference type="AlphaFoldDB" id="A0A9P0DN22"/>
<evidence type="ECO:0000313" key="8">
    <source>
        <dbReference type="EMBL" id="CAH1170030.1"/>
    </source>
</evidence>
<feature type="signal peptide" evidence="6">
    <location>
        <begin position="1"/>
        <end position="18"/>
    </location>
</feature>
<dbReference type="PANTHER" id="PTHR46426">
    <property type="entry name" value="PROTEIN DISULFIDE-ISOMERASE TMX3"/>
    <property type="match status" value="1"/>
</dbReference>
<comment type="subcellular location">
    <subcellularLocation>
        <location evidence="1">Endoplasmic reticulum membrane</location>
        <topology evidence="1">Single-pass membrane protein</topology>
    </subcellularLocation>
</comment>
<keyword evidence="2" id="KW-0812">Transmembrane</keyword>
<dbReference type="GO" id="GO:0005789">
    <property type="term" value="C:endoplasmic reticulum membrane"/>
    <property type="evidence" value="ECO:0007669"/>
    <property type="project" value="UniProtKB-SubCell"/>
</dbReference>
<accession>A0A9P0DN22</accession>
<keyword evidence="9" id="KW-1185">Reference proteome</keyword>
<evidence type="ECO:0000256" key="1">
    <source>
        <dbReference type="ARBA" id="ARBA00004389"/>
    </source>
</evidence>
<dbReference type="Pfam" id="PF13848">
    <property type="entry name" value="Thioredoxin_6"/>
    <property type="match status" value="1"/>
</dbReference>
<dbReference type="PRINTS" id="PR00421">
    <property type="entry name" value="THIOREDOXIN"/>
</dbReference>
<reference evidence="8" key="1">
    <citation type="submission" date="2022-01" db="EMBL/GenBank/DDBJ databases">
        <authorList>
            <person name="King R."/>
        </authorList>
    </citation>
    <scope>NUCLEOTIDE SEQUENCE</scope>
</reference>
<keyword evidence="6" id="KW-0732">Signal</keyword>
<dbReference type="PROSITE" id="PS00194">
    <property type="entry name" value="THIOREDOXIN_1"/>
    <property type="match status" value="1"/>
</dbReference>
<organism evidence="8 9">
    <name type="scientific">Phaedon cochleariae</name>
    <name type="common">Mustard beetle</name>
    <dbReference type="NCBI Taxonomy" id="80249"/>
    <lineage>
        <taxon>Eukaryota</taxon>
        <taxon>Metazoa</taxon>
        <taxon>Ecdysozoa</taxon>
        <taxon>Arthropoda</taxon>
        <taxon>Hexapoda</taxon>
        <taxon>Insecta</taxon>
        <taxon>Pterygota</taxon>
        <taxon>Neoptera</taxon>
        <taxon>Endopterygota</taxon>
        <taxon>Coleoptera</taxon>
        <taxon>Polyphaga</taxon>
        <taxon>Cucujiformia</taxon>
        <taxon>Chrysomeloidea</taxon>
        <taxon>Chrysomelidae</taxon>
        <taxon>Chrysomelinae</taxon>
        <taxon>Chrysomelini</taxon>
        <taxon>Phaedon</taxon>
    </lineage>
</organism>
<keyword evidence="3" id="KW-1133">Transmembrane helix</keyword>
<evidence type="ECO:0000256" key="5">
    <source>
        <dbReference type="ARBA" id="ARBA00045246"/>
    </source>
</evidence>
<dbReference type="Pfam" id="PF00085">
    <property type="entry name" value="Thioredoxin"/>
    <property type="match status" value="1"/>
</dbReference>
<dbReference type="Gene3D" id="3.40.30.10">
    <property type="entry name" value="Glutaredoxin"/>
    <property type="match status" value="2"/>
</dbReference>
<name>A0A9P0DN22_PHACE</name>
<evidence type="ECO:0000256" key="4">
    <source>
        <dbReference type="ARBA" id="ARBA00023136"/>
    </source>
</evidence>
<gene>
    <name evidence="8" type="ORF">PHAECO_LOCUS8952</name>
</gene>
<dbReference type="Proteomes" id="UP001153737">
    <property type="component" value="Chromosome 5"/>
</dbReference>
<evidence type="ECO:0000256" key="6">
    <source>
        <dbReference type="SAM" id="SignalP"/>
    </source>
</evidence>
<comment type="function">
    <text evidence="5">Probable disulfide isomerase, which participates in the folding of proteins containing disulfide bonds. May act as a dithiol oxidase. Acts as a regulator of endoplasmic reticulum-mitochondria contact sites via its ability to regulate redox signals.</text>
</comment>
<feature type="domain" description="Thioredoxin" evidence="7">
    <location>
        <begin position="27"/>
        <end position="118"/>
    </location>
</feature>
<dbReference type="InterPro" id="IPR013766">
    <property type="entry name" value="Thioredoxin_domain"/>
</dbReference>
<keyword evidence="4" id="KW-0472">Membrane</keyword>
<evidence type="ECO:0000313" key="9">
    <source>
        <dbReference type="Proteomes" id="UP001153737"/>
    </source>
</evidence>
<dbReference type="OrthoDB" id="413361at2759"/>
<evidence type="ECO:0000256" key="2">
    <source>
        <dbReference type="ARBA" id="ARBA00022692"/>
    </source>
</evidence>
<feature type="chain" id="PRO_5040151694" description="Thioredoxin domain-containing protein" evidence="6">
    <location>
        <begin position="19"/>
        <end position="450"/>
    </location>
</feature>
<dbReference type="EMBL" id="OU896711">
    <property type="protein sequence ID" value="CAH1170030.1"/>
    <property type="molecule type" value="Genomic_DNA"/>
</dbReference>
<proteinExistence type="predicted"/>
<dbReference type="InterPro" id="IPR036249">
    <property type="entry name" value="Thioredoxin-like_sf"/>
</dbReference>
<dbReference type="InterPro" id="IPR017937">
    <property type="entry name" value="Thioredoxin_CS"/>
</dbReference>